<evidence type="ECO:0000259" key="21">
    <source>
        <dbReference type="PROSITE" id="PS50011"/>
    </source>
</evidence>
<evidence type="ECO:0000256" key="19">
    <source>
        <dbReference type="SAM" id="Phobius"/>
    </source>
</evidence>
<evidence type="ECO:0000256" key="20">
    <source>
        <dbReference type="SAM" id="SignalP"/>
    </source>
</evidence>
<dbReference type="InterPro" id="IPR017441">
    <property type="entry name" value="Protein_kinase_ATP_BS"/>
</dbReference>
<dbReference type="Gene3D" id="1.10.510.10">
    <property type="entry name" value="Transferase(Phosphotransferase) domain 1"/>
    <property type="match status" value="1"/>
</dbReference>
<dbReference type="Pfam" id="PF00069">
    <property type="entry name" value="Pkinase"/>
    <property type="match status" value="1"/>
</dbReference>
<feature type="transmembrane region" description="Helical" evidence="19">
    <location>
        <begin position="305"/>
        <end position="329"/>
    </location>
</feature>
<keyword evidence="9" id="KW-0430">Lectin</keyword>
<comment type="subcellular location">
    <subcellularLocation>
        <location evidence="1">Cell membrane</location>
        <topology evidence="1">Single-pass type I membrane protein</topology>
    </subcellularLocation>
</comment>
<evidence type="ECO:0000256" key="6">
    <source>
        <dbReference type="ARBA" id="ARBA00022679"/>
    </source>
</evidence>
<dbReference type="GO" id="GO:0030246">
    <property type="term" value="F:carbohydrate binding"/>
    <property type="evidence" value="ECO:0007669"/>
    <property type="project" value="UniProtKB-KW"/>
</dbReference>
<keyword evidence="16" id="KW-0325">Glycoprotein</keyword>
<dbReference type="Gene3D" id="3.30.200.20">
    <property type="entry name" value="Phosphorylase Kinase, domain 1"/>
    <property type="match status" value="1"/>
</dbReference>
<dbReference type="InterPro" id="IPR000719">
    <property type="entry name" value="Prot_kinase_dom"/>
</dbReference>
<dbReference type="InterPro" id="IPR013320">
    <property type="entry name" value="ConA-like_dom_sf"/>
</dbReference>
<dbReference type="InterPro" id="IPR011009">
    <property type="entry name" value="Kinase-like_dom_sf"/>
</dbReference>
<keyword evidence="15" id="KW-0675">Receptor</keyword>
<dbReference type="SUPFAM" id="SSF49899">
    <property type="entry name" value="Concanavalin A-like lectins/glucanases"/>
    <property type="match status" value="1"/>
</dbReference>
<dbReference type="PROSITE" id="PS00108">
    <property type="entry name" value="PROTEIN_KINASE_ST"/>
    <property type="match status" value="1"/>
</dbReference>
<evidence type="ECO:0000256" key="1">
    <source>
        <dbReference type="ARBA" id="ARBA00004251"/>
    </source>
</evidence>
<dbReference type="SMR" id="A0A6P5RLX6"/>
<comment type="similarity">
    <text evidence="3">In the N-terminal section; belongs to the leguminous lectin family.</text>
</comment>
<comment type="similarity">
    <text evidence="2">Belongs to the leguminous lectin family.</text>
</comment>
<dbReference type="AlphaFoldDB" id="A0A6P5RLX6"/>
<dbReference type="PROSITE" id="PS50011">
    <property type="entry name" value="PROTEIN_KINASE_DOM"/>
    <property type="match status" value="1"/>
</dbReference>
<evidence type="ECO:0000256" key="11">
    <source>
        <dbReference type="ARBA" id="ARBA00022777"/>
    </source>
</evidence>
<dbReference type="GO" id="GO:0002229">
    <property type="term" value="P:defense response to oomycetes"/>
    <property type="evidence" value="ECO:0007669"/>
    <property type="project" value="UniProtKB-ARBA"/>
</dbReference>
<keyword evidence="7 19" id="KW-0812">Transmembrane</keyword>
<keyword evidence="5" id="KW-1003">Cell membrane</keyword>
<dbReference type="PROSITE" id="PS00107">
    <property type="entry name" value="PROTEIN_KINASE_ATP"/>
    <property type="match status" value="1"/>
</dbReference>
<dbReference type="Pfam" id="PF00139">
    <property type="entry name" value="Lectin_legB"/>
    <property type="match status" value="1"/>
</dbReference>
<evidence type="ECO:0000256" key="14">
    <source>
        <dbReference type="ARBA" id="ARBA00023136"/>
    </source>
</evidence>
<dbReference type="CDD" id="cd06899">
    <property type="entry name" value="lectin_legume_LecRK_Arcelin_ConA"/>
    <property type="match status" value="1"/>
</dbReference>
<evidence type="ECO:0000256" key="12">
    <source>
        <dbReference type="ARBA" id="ARBA00022840"/>
    </source>
</evidence>
<evidence type="ECO:0000256" key="16">
    <source>
        <dbReference type="ARBA" id="ARBA00023180"/>
    </source>
</evidence>
<dbReference type="FunFam" id="1.10.510.10:FF:000240">
    <property type="entry name" value="Lectin-domain containing receptor kinase A4.3"/>
    <property type="match status" value="1"/>
</dbReference>
<evidence type="ECO:0000256" key="8">
    <source>
        <dbReference type="ARBA" id="ARBA00022729"/>
    </source>
</evidence>
<sequence>MVAKYSTKLHFLLLLLLLFLLAHSATPLYFNFSSFTSDDRDTILSEGDAYMDTQFLRLTKSAADDFKNDSVGRATYRQPFLLVENHTEKLADFTTTFSFAIDSERDPSYGDGLAFFIAPNGSLLNTTLGAGSSLGLPYNSSSSNDTVLRNQYPFVAVEFDIYRNRLPTFADPWTDHVGIDVNSLNSSITKPWEGGIQEGKTNSATISYNSTSKNLSVAFTTLVVGHTSETQVMKHFYYIIDLKHYLPDLVVVGFSASTGSSIALHKIISWNFNSTSLGDTTDNTSPSPIPRTNPNRKSGNKSIRLGVGLGVGGCAVFFGGLGLVCFIMWKKRETAGESSDEDMVHELIDDEFEKGAGPRKFSYSELARATSNFKEGEKLGEGGFGGVYKGFIPDLRSYVAVKRISRGSKQGSKEYASEVKIISRLRHRNLVQLIGWCHERKFLLVYEFMPNGSLDSHLFKEQSLLTWETRYKIAQGLASGLLYLHKEGEQCVLHRDIKSSNVMLDSNFNPKLGDFGLARLVDHGKQSQTTILAGTMGYMAPDYLNTGKASKESDVYSFGVVALEIACGRKPIDPKYGSSQINMVEWVWELYGEDRVIEAADPKLCGDFVKKQMECLMIVGLWCAHPDYNKRASIQQAIQVLNFEIPLPILPSKMPVATYFTPPRSLSMFSTDTSGSQGGQTWSPSKETPLGFDPGCHGGGGIHHNCGNPLVYFNNYDNLIPKL</sequence>
<dbReference type="GO" id="GO:0005524">
    <property type="term" value="F:ATP binding"/>
    <property type="evidence" value="ECO:0007669"/>
    <property type="project" value="UniProtKB-UniRule"/>
</dbReference>
<dbReference type="SMART" id="SM00220">
    <property type="entry name" value="S_TKc"/>
    <property type="match status" value="1"/>
</dbReference>
<feature type="signal peptide" evidence="20">
    <location>
        <begin position="1"/>
        <end position="24"/>
    </location>
</feature>
<dbReference type="InterPro" id="IPR008271">
    <property type="entry name" value="Ser/Thr_kinase_AS"/>
</dbReference>
<reference evidence="23" key="1">
    <citation type="submission" date="2025-08" db="UniProtKB">
        <authorList>
            <consortium name="RefSeq"/>
        </authorList>
    </citation>
    <scope>IDENTIFICATION</scope>
</reference>
<evidence type="ECO:0000256" key="13">
    <source>
        <dbReference type="ARBA" id="ARBA00022989"/>
    </source>
</evidence>
<keyword evidence="14 19" id="KW-0472">Membrane</keyword>
<protein>
    <submittedName>
        <fullName evidence="23">L-type lectin-domain containing receptor kinase IX.1-like</fullName>
    </submittedName>
</protein>
<keyword evidence="10 17" id="KW-0547">Nucleotide-binding</keyword>
<dbReference type="CDD" id="cd14066">
    <property type="entry name" value="STKc_IRAK"/>
    <property type="match status" value="1"/>
</dbReference>
<dbReference type="GO" id="GO:0005886">
    <property type="term" value="C:plasma membrane"/>
    <property type="evidence" value="ECO:0007669"/>
    <property type="project" value="UniProtKB-SubCell"/>
</dbReference>
<evidence type="ECO:0000256" key="5">
    <source>
        <dbReference type="ARBA" id="ARBA00022475"/>
    </source>
</evidence>
<keyword evidence="6" id="KW-0808">Transferase</keyword>
<dbReference type="RefSeq" id="XP_021801931.1">
    <property type="nucleotide sequence ID" value="XM_021946239.1"/>
</dbReference>
<dbReference type="InterPro" id="IPR050528">
    <property type="entry name" value="L-type_Lectin-RKs"/>
</dbReference>
<keyword evidence="12 17" id="KW-0067">ATP-binding</keyword>
<keyword evidence="8 20" id="KW-0732">Signal</keyword>
<name>A0A6P5RLX6_PRUAV</name>
<accession>A0A6P5RLX6</accession>
<dbReference type="SUPFAM" id="SSF56112">
    <property type="entry name" value="Protein kinase-like (PK-like)"/>
    <property type="match status" value="1"/>
</dbReference>
<feature type="domain" description="Protein kinase" evidence="21">
    <location>
        <begin position="373"/>
        <end position="650"/>
    </location>
</feature>
<keyword evidence="13 19" id="KW-1133">Transmembrane helix</keyword>
<evidence type="ECO:0000256" key="7">
    <source>
        <dbReference type="ARBA" id="ARBA00022692"/>
    </source>
</evidence>
<dbReference type="Proteomes" id="UP000515124">
    <property type="component" value="Unplaced"/>
</dbReference>
<feature type="region of interest" description="Disordered" evidence="18">
    <location>
        <begin position="279"/>
        <end position="298"/>
    </location>
</feature>
<evidence type="ECO:0000313" key="23">
    <source>
        <dbReference type="RefSeq" id="XP_021801931.1"/>
    </source>
</evidence>
<evidence type="ECO:0000256" key="2">
    <source>
        <dbReference type="ARBA" id="ARBA00007606"/>
    </source>
</evidence>
<evidence type="ECO:0000256" key="18">
    <source>
        <dbReference type="SAM" id="MobiDB-lite"/>
    </source>
</evidence>
<gene>
    <name evidence="23" type="primary">LOC110746043</name>
</gene>
<dbReference type="FunFam" id="3.30.200.20:FF:000168">
    <property type="entry name" value="L-type lectin-domain containing receptor kinase IX.1"/>
    <property type="match status" value="1"/>
</dbReference>
<proteinExistence type="inferred from homology"/>
<dbReference type="InterPro" id="IPR001220">
    <property type="entry name" value="Legume_lectin_dom"/>
</dbReference>
<dbReference type="GeneID" id="110746043"/>
<comment type="similarity">
    <text evidence="4">In the C-terminal section; belongs to the protein kinase superfamily. Ser/Thr protein kinase family.</text>
</comment>
<dbReference type="Gramene" id="Pav_sc0006204.1_g020.1.br:mrna">
    <property type="protein sequence ID" value="Pav_sc0006204.1_g020.1.br:CDS:1"/>
    <property type="gene ID" value="Pav_sc0006204.1_g020.1.br"/>
</dbReference>
<evidence type="ECO:0000256" key="15">
    <source>
        <dbReference type="ARBA" id="ARBA00023170"/>
    </source>
</evidence>
<dbReference type="KEGG" id="pavi:110746043"/>
<feature type="binding site" evidence="17">
    <location>
        <position position="402"/>
    </location>
    <ligand>
        <name>ATP</name>
        <dbReference type="ChEBI" id="CHEBI:30616"/>
    </ligand>
</feature>
<keyword evidence="11" id="KW-0418">Kinase</keyword>
<dbReference type="Gene3D" id="2.60.120.200">
    <property type="match status" value="1"/>
</dbReference>
<dbReference type="GO" id="GO:0004674">
    <property type="term" value="F:protein serine/threonine kinase activity"/>
    <property type="evidence" value="ECO:0007669"/>
    <property type="project" value="UniProtKB-KW"/>
</dbReference>
<evidence type="ECO:0000256" key="17">
    <source>
        <dbReference type="PROSITE-ProRule" id="PRU10141"/>
    </source>
</evidence>
<keyword evidence="22" id="KW-1185">Reference proteome</keyword>
<feature type="chain" id="PRO_5027657909" evidence="20">
    <location>
        <begin position="25"/>
        <end position="723"/>
    </location>
</feature>
<organism evidence="22 23">
    <name type="scientific">Prunus avium</name>
    <name type="common">Cherry</name>
    <name type="synonym">Cerasus avium</name>
    <dbReference type="NCBI Taxonomy" id="42229"/>
    <lineage>
        <taxon>Eukaryota</taxon>
        <taxon>Viridiplantae</taxon>
        <taxon>Streptophyta</taxon>
        <taxon>Embryophyta</taxon>
        <taxon>Tracheophyta</taxon>
        <taxon>Spermatophyta</taxon>
        <taxon>Magnoliopsida</taxon>
        <taxon>eudicotyledons</taxon>
        <taxon>Gunneridae</taxon>
        <taxon>Pentapetalae</taxon>
        <taxon>rosids</taxon>
        <taxon>fabids</taxon>
        <taxon>Rosales</taxon>
        <taxon>Rosaceae</taxon>
        <taxon>Amygdaloideae</taxon>
        <taxon>Amygdaleae</taxon>
        <taxon>Prunus</taxon>
    </lineage>
</organism>
<evidence type="ECO:0000313" key="22">
    <source>
        <dbReference type="Proteomes" id="UP000515124"/>
    </source>
</evidence>
<dbReference type="PANTHER" id="PTHR27007">
    <property type="match status" value="1"/>
</dbReference>
<evidence type="ECO:0000256" key="3">
    <source>
        <dbReference type="ARBA" id="ARBA00008536"/>
    </source>
</evidence>
<evidence type="ECO:0000256" key="10">
    <source>
        <dbReference type="ARBA" id="ARBA00022741"/>
    </source>
</evidence>
<evidence type="ECO:0000256" key="9">
    <source>
        <dbReference type="ARBA" id="ARBA00022734"/>
    </source>
</evidence>
<evidence type="ECO:0000256" key="4">
    <source>
        <dbReference type="ARBA" id="ARBA00010217"/>
    </source>
</evidence>